<dbReference type="GO" id="GO:0046933">
    <property type="term" value="F:proton-transporting ATP synthase activity, rotational mechanism"/>
    <property type="evidence" value="ECO:0007669"/>
    <property type="project" value="TreeGrafter"/>
</dbReference>
<keyword evidence="3" id="KW-1185">Reference proteome</keyword>
<dbReference type="OrthoDB" id="274752at2759"/>
<evidence type="ECO:0000256" key="1">
    <source>
        <dbReference type="SAM" id="MobiDB-lite"/>
    </source>
</evidence>
<comment type="caution">
    <text evidence="2">The sequence shown here is derived from an EMBL/GenBank/DDBJ whole genome shotgun (WGS) entry which is preliminary data.</text>
</comment>
<protein>
    <submittedName>
        <fullName evidence="2">Uncharacterized protein</fullName>
    </submittedName>
</protein>
<evidence type="ECO:0000313" key="3">
    <source>
        <dbReference type="Proteomes" id="UP000027586"/>
    </source>
</evidence>
<evidence type="ECO:0000313" key="2">
    <source>
        <dbReference type="EMBL" id="CDH57488.1"/>
    </source>
</evidence>
<reference evidence="2" key="1">
    <citation type="submission" date="2013-08" db="EMBL/GenBank/DDBJ databases">
        <title>Gene expansion shapes genome architecture in the human pathogen Lichtheimia corymbifera: an evolutionary genomics analysis in the ancient terrestrial Mucorales (Mucoromycotina).</title>
        <authorList>
            <person name="Schwartze V.U."/>
            <person name="Winter S."/>
            <person name="Shelest E."/>
            <person name="Marcet-Houben M."/>
            <person name="Horn F."/>
            <person name="Wehner S."/>
            <person name="Hoffmann K."/>
            <person name="Riege K."/>
            <person name="Sammeth M."/>
            <person name="Nowrousian M."/>
            <person name="Valiante V."/>
            <person name="Linde J."/>
            <person name="Jacobsen I.D."/>
            <person name="Marz M."/>
            <person name="Brakhage A.A."/>
            <person name="Gabaldon T."/>
            <person name="Bocker S."/>
            <person name="Voigt K."/>
        </authorList>
    </citation>
    <scope>NUCLEOTIDE SEQUENCE [LARGE SCALE GENOMIC DNA]</scope>
    <source>
        <strain evidence="2">FSU 9682</strain>
    </source>
</reference>
<dbReference type="PANTHER" id="PTHR28207:SF1">
    <property type="entry name" value="ATP SYNTHASE SUBUNIT H, MITOCHONDRIAL"/>
    <property type="match status" value="1"/>
</dbReference>
<dbReference type="Proteomes" id="UP000027586">
    <property type="component" value="Unassembled WGS sequence"/>
</dbReference>
<proteinExistence type="predicted"/>
<organism evidence="2 3">
    <name type="scientific">Lichtheimia corymbifera JMRC:FSU:9682</name>
    <dbReference type="NCBI Taxonomy" id="1263082"/>
    <lineage>
        <taxon>Eukaryota</taxon>
        <taxon>Fungi</taxon>
        <taxon>Fungi incertae sedis</taxon>
        <taxon>Mucoromycota</taxon>
        <taxon>Mucoromycotina</taxon>
        <taxon>Mucoromycetes</taxon>
        <taxon>Mucorales</taxon>
        <taxon>Lichtheimiaceae</taxon>
        <taxon>Lichtheimia</taxon>
    </lineage>
</organism>
<name>A0A068S524_9FUNG</name>
<dbReference type="PANTHER" id="PTHR28207">
    <property type="entry name" value="ATP SYNTHASE SUBUNIT H, MITOCHONDRIAL"/>
    <property type="match status" value="1"/>
</dbReference>
<feature type="compositionally biased region" description="Basic and acidic residues" evidence="1">
    <location>
        <begin position="53"/>
        <end position="63"/>
    </location>
</feature>
<sequence>MSIARIAFGSLASKVAAPSMAARAISTTAVAQKDVVQELYLKELKGYKPAPVKADESQVKDLKLPPTPEAPKVDADLDQQLAAYNNPPEASQ</sequence>
<feature type="region of interest" description="Disordered" evidence="1">
    <location>
        <begin position="51"/>
        <end position="76"/>
    </location>
</feature>
<dbReference type="InterPro" id="IPR019711">
    <property type="entry name" value="ATP_synth_F0_suH"/>
</dbReference>
<gene>
    <name evidence="2" type="ORF">LCOR_08418.1</name>
</gene>
<dbReference type="STRING" id="1263082.A0A068S524"/>
<dbReference type="Pfam" id="PF10775">
    <property type="entry name" value="ATP_sub_h"/>
    <property type="match status" value="1"/>
</dbReference>
<dbReference type="EMBL" id="CBTN010000046">
    <property type="protein sequence ID" value="CDH57488.1"/>
    <property type="molecule type" value="Genomic_DNA"/>
</dbReference>
<dbReference type="VEuPathDB" id="FungiDB:LCOR_08418.1"/>
<accession>A0A068S524</accession>
<dbReference type="AlphaFoldDB" id="A0A068S524"/>